<dbReference type="Pfam" id="PF04072">
    <property type="entry name" value="LCM"/>
    <property type="match status" value="1"/>
</dbReference>
<keyword evidence="2" id="KW-0808">Transferase</keyword>
<accession>A0AAE0JT58</accession>
<protein>
    <submittedName>
        <fullName evidence="4">Tetracenomycin polyketide synthesis O-methyltransferase tcmP</fullName>
    </submittedName>
</protein>
<dbReference type="PANTHER" id="PTHR43619:SF2">
    <property type="entry name" value="S-ADENOSYL-L-METHIONINE-DEPENDENT METHYLTRANSFERASES SUPERFAMILY PROTEIN"/>
    <property type="match status" value="1"/>
</dbReference>
<evidence type="ECO:0000313" key="5">
    <source>
        <dbReference type="Proteomes" id="UP001287356"/>
    </source>
</evidence>
<evidence type="ECO:0000313" key="4">
    <source>
        <dbReference type="EMBL" id="KAK3361095.1"/>
    </source>
</evidence>
<dbReference type="SUPFAM" id="SSF53335">
    <property type="entry name" value="S-adenosyl-L-methionine-dependent methyltransferases"/>
    <property type="match status" value="1"/>
</dbReference>
<comment type="caution">
    <text evidence="4">The sequence shown here is derived from an EMBL/GenBank/DDBJ whole genome shotgun (WGS) entry which is preliminary data.</text>
</comment>
<dbReference type="PIRSF" id="PIRSF028177">
    <property type="entry name" value="Polyketide_synth_Omtfrase_TcmP"/>
    <property type="match status" value="1"/>
</dbReference>
<name>A0AAE0JT58_9PEZI</name>
<dbReference type="Gene3D" id="3.40.50.150">
    <property type="entry name" value="Vaccinia Virus protein VP39"/>
    <property type="match status" value="1"/>
</dbReference>
<reference evidence="4" key="1">
    <citation type="journal article" date="2023" name="Mol. Phylogenet. Evol.">
        <title>Genome-scale phylogeny and comparative genomics of the fungal order Sordariales.</title>
        <authorList>
            <person name="Hensen N."/>
            <person name="Bonometti L."/>
            <person name="Westerberg I."/>
            <person name="Brannstrom I.O."/>
            <person name="Guillou S."/>
            <person name="Cros-Aarteil S."/>
            <person name="Calhoun S."/>
            <person name="Haridas S."/>
            <person name="Kuo A."/>
            <person name="Mondo S."/>
            <person name="Pangilinan J."/>
            <person name="Riley R."/>
            <person name="LaButti K."/>
            <person name="Andreopoulos B."/>
            <person name="Lipzen A."/>
            <person name="Chen C."/>
            <person name="Yan M."/>
            <person name="Daum C."/>
            <person name="Ng V."/>
            <person name="Clum A."/>
            <person name="Steindorff A."/>
            <person name="Ohm R.A."/>
            <person name="Martin F."/>
            <person name="Silar P."/>
            <person name="Natvig D.O."/>
            <person name="Lalanne C."/>
            <person name="Gautier V."/>
            <person name="Ament-Velasquez S.L."/>
            <person name="Kruys A."/>
            <person name="Hutchinson M.I."/>
            <person name="Powell A.J."/>
            <person name="Barry K."/>
            <person name="Miller A.N."/>
            <person name="Grigoriev I.V."/>
            <person name="Debuchy R."/>
            <person name="Gladieux P."/>
            <person name="Hiltunen Thoren M."/>
            <person name="Johannesson H."/>
        </authorList>
    </citation>
    <scope>NUCLEOTIDE SEQUENCE</scope>
    <source>
        <strain evidence="4">CBS 958.72</strain>
    </source>
</reference>
<keyword evidence="1" id="KW-0489">Methyltransferase</keyword>
<keyword evidence="5" id="KW-1185">Reference proteome</keyword>
<feature type="compositionally biased region" description="Polar residues" evidence="3">
    <location>
        <begin position="23"/>
        <end position="32"/>
    </location>
</feature>
<evidence type="ECO:0000256" key="1">
    <source>
        <dbReference type="ARBA" id="ARBA00022603"/>
    </source>
</evidence>
<gene>
    <name evidence="4" type="ORF">B0T24DRAFT_642309</name>
</gene>
<dbReference type="Proteomes" id="UP001287356">
    <property type="component" value="Unassembled WGS sequence"/>
</dbReference>
<dbReference type="InterPro" id="IPR007213">
    <property type="entry name" value="Ppm1/Ppm2/Tcmp"/>
</dbReference>
<dbReference type="EMBL" id="JAULSN010000012">
    <property type="protein sequence ID" value="KAK3361095.1"/>
    <property type="molecule type" value="Genomic_DNA"/>
</dbReference>
<sequence>MSSPTITKSANAEGSDGAAPASTPMTKTKPNLSGVSETMLVVLTARAEDANRPDSVLHDTWAADVRAKLDYDFGARTPLNAGFFATILLRARLLDAWAGAFLAAHPAATVLHLGCGLDSRALRLAPVWTGSSNPAKAVRWLDVDVPPVAALRRQLMPAPDVSGKGEAEYALVEASVTDDAWLDAVPADRPTLVVMEGLLPYLTPADARRLVQRIADRFPTGQLVFDVPGSWFLRVQALNRPISRTGAVMRFAMDDPAELAAAHPALRATAAVRIWEMPGSETLAWWFRAVLWVCSWVPGLSTGLVSYFRYDF</sequence>
<evidence type="ECO:0000256" key="2">
    <source>
        <dbReference type="ARBA" id="ARBA00022679"/>
    </source>
</evidence>
<feature type="region of interest" description="Disordered" evidence="3">
    <location>
        <begin position="1"/>
        <end position="32"/>
    </location>
</feature>
<dbReference type="AlphaFoldDB" id="A0AAE0JT58"/>
<dbReference type="InterPro" id="IPR029063">
    <property type="entry name" value="SAM-dependent_MTases_sf"/>
</dbReference>
<reference evidence="4" key="2">
    <citation type="submission" date="2023-06" db="EMBL/GenBank/DDBJ databases">
        <authorList>
            <consortium name="Lawrence Berkeley National Laboratory"/>
            <person name="Haridas S."/>
            <person name="Hensen N."/>
            <person name="Bonometti L."/>
            <person name="Westerberg I."/>
            <person name="Brannstrom I.O."/>
            <person name="Guillou S."/>
            <person name="Cros-Aarteil S."/>
            <person name="Calhoun S."/>
            <person name="Kuo A."/>
            <person name="Mondo S."/>
            <person name="Pangilinan J."/>
            <person name="Riley R."/>
            <person name="Labutti K."/>
            <person name="Andreopoulos B."/>
            <person name="Lipzen A."/>
            <person name="Chen C."/>
            <person name="Yanf M."/>
            <person name="Daum C."/>
            <person name="Ng V."/>
            <person name="Clum A."/>
            <person name="Steindorff A."/>
            <person name="Ohm R."/>
            <person name="Martin F."/>
            <person name="Silar P."/>
            <person name="Natvig D."/>
            <person name="Lalanne C."/>
            <person name="Gautier V."/>
            <person name="Ament-Velasquez S.L."/>
            <person name="Kruys A."/>
            <person name="Hutchinson M.I."/>
            <person name="Powell A.J."/>
            <person name="Barry K."/>
            <person name="Miller A.N."/>
            <person name="Grigoriev I.V."/>
            <person name="Debuchy R."/>
            <person name="Gladieux P."/>
            <person name="Thoren M.H."/>
            <person name="Johannesson H."/>
        </authorList>
    </citation>
    <scope>NUCLEOTIDE SEQUENCE</scope>
    <source>
        <strain evidence="4">CBS 958.72</strain>
    </source>
</reference>
<proteinExistence type="predicted"/>
<dbReference type="GO" id="GO:0032259">
    <property type="term" value="P:methylation"/>
    <property type="evidence" value="ECO:0007669"/>
    <property type="project" value="UniProtKB-KW"/>
</dbReference>
<feature type="compositionally biased region" description="Polar residues" evidence="3">
    <location>
        <begin position="1"/>
        <end position="12"/>
    </location>
</feature>
<dbReference type="PANTHER" id="PTHR43619">
    <property type="entry name" value="S-ADENOSYL-L-METHIONINE-DEPENDENT METHYLTRANSFERASE YKTD-RELATED"/>
    <property type="match status" value="1"/>
</dbReference>
<dbReference type="InterPro" id="IPR016874">
    <property type="entry name" value="TcmP-like"/>
</dbReference>
<evidence type="ECO:0000256" key="3">
    <source>
        <dbReference type="SAM" id="MobiDB-lite"/>
    </source>
</evidence>
<organism evidence="4 5">
    <name type="scientific">Lasiosphaeria ovina</name>
    <dbReference type="NCBI Taxonomy" id="92902"/>
    <lineage>
        <taxon>Eukaryota</taxon>
        <taxon>Fungi</taxon>
        <taxon>Dikarya</taxon>
        <taxon>Ascomycota</taxon>
        <taxon>Pezizomycotina</taxon>
        <taxon>Sordariomycetes</taxon>
        <taxon>Sordariomycetidae</taxon>
        <taxon>Sordariales</taxon>
        <taxon>Lasiosphaeriaceae</taxon>
        <taxon>Lasiosphaeria</taxon>
    </lineage>
</organism>
<dbReference type="GO" id="GO:0008168">
    <property type="term" value="F:methyltransferase activity"/>
    <property type="evidence" value="ECO:0007669"/>
    <property type="project" value="UniProtKB-KW"/>
</dbReference>